<reference evidence="7 8" key="1">
    <citation type="submission" date="2020-01" db="EMBL/GenBank/DDBJ databases">
        <title>Anaeroalcalibacter tamaniensis gen. nov., sp. nov., moderately halophilic strictly anaerobic fermenter bacterium from mud volcano of Taman peninsula.</title>
        <authorList>
            <person name="Frolova A."/>
            <person name="Merkel A.Y."/>
            <person name="Slobodkin A.I."/>
        </authorList>
    </citation>
    <scope>NUCLEOTIDE SEQUENCE [LARGE SCALE GENOMIC DNA]</scope>
    <source>
        <strain evidence="7 8">F-3ap</strain>
    </source>
</reference>
<dbReference type="EMBL" id="JAAEEH010000012">
    <property type="protein sequence ID" value="NDL67280.1"/>
    <property type="molecule type" value="Genomic_DNA"/>
</dbReference>
<dbReference type="PANTHER" id="PTHR43649:SF33">
    <property type="entry name" value="POLYGALACTURONAN_RHAMNOGALACTURONAN-BINDING PROTEIN YTCQ"/>
    <property type="match status" value="1"/>
</dbReference>
<name>A0A7X5HV99_9FIRM</name>
<evidence type="ECO:0000256" key="3">
    <source>
        <dbReference type="ARBA" id="ARBA00023136"/>
    </source>
</evidence>
<dbReference type="Gene3D" id="3.40.190.10">
    <property type="entry name" value="Periplasmic binding protein-like II"/>
    <property type="match status" value="2"/>
</dbReference>
<proteinExistence type="predicted"/>
<dbReference type="Pfam" id="PF13416">
    <property type="entry name" value="SBP_bac_8"/>
    <property type="match status" value="1"/>
</dbReference>
<dbReference type="Proteomes" id="UP000461585">
    <property type="component" value="Unassembled WGS sequence"/>
</dbReference>
<gene>
    <name evidence="7" type="ORF">GXN74_05955</name>
</gene>
<comment type="caution">
    <text evidence="7">The sequence shown here is derived from an EMBL/GenBank/DDBJ whole genome shotgun (WGS) entry which is preliminary data.</text>
</comment>
<evidence type="ECO:0000256" key="1">
    <source>
        <dbReference type="ARBA" id="ARBA00022475"/>
    </source>
</evidence>
<dbReference type="InterPro" id="IPR050490">
    <property type="entry name" value="Bact_solute-bd_prot1"/>
</dbReference>
<feature type="signal peptide" evidence="6">
    <location>
        <begin position="1"/>
        <end position="21"/>
    </location>
</feature>
<sequence>MRKAMALILALALLLSQAGCGKGDTDTEAAAGNGASSQEQVTLEIFQFKVEIVDQLDALVADFEAEYPQIDVVLDTVGGGGDYAGALRSRMNSGNHPDIFNVGGPSELALWADFLEPLTDQPWVENSFDGTLDMITRDGEVYGQPYNLEGYGLIYHKDLFEQAGIDAASVRTLSDLEKVFATLESKKADLGIETVLSYSVGDSAWWTAAVHTMNVPFAMQEDPVAFGDGLDAGTASIVGNNRFEGLLDLFDLLFQYSYRNLLTVSYDDQVANFAMKKTAVLHQGNWTIGMLKEIDPDLDMAFLPIPLSDDTAWNDGSIPVGVPNYWVVNSQTTDAKKEAAKLFLDYIASSDRGAKFLVEDCQFIPAFSNVDLEPADSLSASIIEYSKAGKTIPWMWPYYPAGYLDVPIKDNIQLYYQGNITKEQFLANLDKAWQDMK</sequence>
<keyword evidence="3" id="KW-0472">Membrane</keyword>
<protein>
    <submittedName>
        <fullName evidence="7">Carbohydrate ABC transporter substrate-binding protein</fullName>
    </submittedName>
</protein>
<organism evidence="7 8">
    <name type="scientific">Anaerotalea alkaliphila</name>
    <dbReference type="NCBI Taxonomy" id="2662126"/>
    <lineage>
        <taxon>Bacteria</taxon>
        <taxon>Bacillati</taxon>
        <taxon>Bacillota</taxon>
        <taxon>Clostridia</taxon>
        <taxon>Eubacteriales</taxon>
        <taxon>Anaerotalea</taxon>
    </lineage>
</organism>
<evidence type="ECO:0000256" key="5">
    <source>
        <dbReference type="ARBA" id="ARBA00023288"/>
    </source>
</evidence>
<evidence type="ECO:0000313" key="8">
    <source>
        <dbReference type="Proteomes" id="UP000461585"/>
    </source>
</evidence>
<dbReference type="SUPFAM" id="SSF53850">
    <property type="entry name" value="Periplasmic binding protein-like II"/>
    <property type="match status" value="1"/>
</dbReference>
<evidence type="ECO:0000256" key="4">
    <source>
        <dbReference type="ARBA" id="ARBA00023139"/>
    </source>
</evidence>
<keyword evidence="1" id="KW-1003">Cell membrane</keyword>
<evidence type="ECO:0000256" key="6">
    <source>
        <dbReference type="SAM" id="SignalP"/>
    </source>
</evidence>
<evidence type="ECO:0000313" key="7">
    <source>
        <dbReference type="EMBL" id="NDL67280.1"/>
    </source>
</evidence>
<keyword evidence="2 6" id="KW-0732">Signal</keyword>
<keyword evidence="8" id="KW-1185">Reference proteome</keyword>
<dbReference type="InterPro" id="IPR006059">
    <property type="entry name" value="SBP"/>
</dbReference>
<dbReference type="RefSeq" id="WP_162370005.1">
    <property type="nucleotide sequence ID" value="NZ_JAAEEH010000012.1"/>
</dbReference>
<evidence type="ECO:0000256" key="2">
    <source>
        <dbReference type="ARBA" id="ARBA00022729"/>
    </source>
</evidence>
<dbReference type="PANTHER" id="PTHR43649">
    <property type="entry name" value="ARABINOSE-BINDING PROTEIN-RELATED"/>
    <property type="match status" value="1"/>
</dbReference>
<feature type="chain" id="PRO_5038379541" evidence="6">
    <location>
        <begin position="22"/>
        <end position="437"/>
    </location>
</feature>
<dbReference type="AlphaFoldDB" id="A0A7X5HV99"/>
<keyword evidence="5" id="KW-0449">Lipoprotein</keyword>
<accession>A0A7X5HV99</accession>
<keyword evidence="4" id="KW-0564">Palmitate</keyword>